<reference evidence="2" key="1">
    <citation type="submission" date="2018-06" db="EMBL/GenBank/DDBJ databases">
        <authorList>
            <person name="Merrill B.D."/>
            <person name="Payne A.M."/>
            <person name="Hilton J.A."/>
            <person name="Ward A.T."/>
            <person name="Fajardo C.P."/>
            <person name="Mangohig J."/>
            <person name="Hope S."/>
            <person name="Tsourkas P.K."/>
        </authorList>
    </citation>
    <scope>NUCLEOTIDE SEQUENCE [LARGE SCALE GENOMIC DNA]</scope>
</reference>
<protein>
    <submittedName>
        <fullName evidence="1">Tail assembly protein</fullName>
    </submittedName>
</protein>
<sequence length="242" mass="27641">MRELIKKAMRRTDVVKLGKHQVKIAKITPKKWRPLVESIQVLPQLISNVVYAPPDDFAVYALQASEVALDDLLLTVSILSGIDVEELENEAGIDEIVDYIVRVYEYNNIDDLVKKRETPPADADGISTEIEDGGGAPIYTIDDFLRDCAVTLGVPQKVVEDEYYILDLPDILAKTREHQAAKELRLAQMLLATNGRHLPEDDQKQYIHEMRKAAGIKTKQEEQRFSREKMDELRAFTDKYMR</sequence>
<dbReference type="Proteomes" id="UP000255577">
    <property type="component" value="Genome"/>
</dbReference>
<dbReference type="EMBL" id="MH431938">
    <property type="protein sequence ID" value="AXF39776.1"/>
    <property type="molecule type" value="Genomic_DNA"/>
</dbReference>
<gene>
    <name evidence="1" type="ORF">C7CDELTA_15</name>
</gene>
<evidence type="ECO:0000313" key="1">
    <source>
        <dbReference type="EMBL" id="AXF39776.1"/>
    </source>
</evidence>
<accession>A0A345ASH2</accession>
<name>A0A345ASH2_9CAUD</name>
<evidence type="ECO:0000313" key="2">
    <source>
        <dbReference type="Proteomes" id="UP000255577"/>
    </source>
</evidence>
<organism evidence="1 2">
    <name type="scientific">Paenibacillus phage C7Cdelta</name>
    <dbReference type="NCBI Taxonomy" id="2249773"/>
    <lineage>
        <taxon>Viruses</taxon>
        <taxon>Duplodnaviria</taxon>
        <taxon>Heunggongvirae</taxon>
        <taxon>Uroviricota</taxon>
        <taxon>Caudoviricetes</taxon>
        <taxon>Halcyonevirus</taxon>
        <taxon>Halcyonevirus C7Cdelta</taxon>
    </lineage>
</organism>
<keyword evidence="2" id="KW-1185">Reference proteome</keyword>
<proteinExistence type="predicted"/>